<evidence type="ECO:0000313" key="3">
    <source>
        <dbReference type="EMBL" id="MDX2962421.1"/>
    </source>
</evidence>
<comment type="caution">
    <text evidence="3">The sequence shown here is derived from an EMBL/GenBank/DDBJ whole genome shotgun (WGS) entry which is preliminary data.</text>
</comment>
<accession>A0AAP6EHH6</accession>
<feature type="signal peptide" evidence="2">
    <location>
        <begin position="1"/>
        <end position="20"/>
    </location>
</feature>
<dbReference type="SUPFAM" id="SSF54427">
    <property type="entry name" value="NTF2-like"/>
    <property type="match status" value="1"/>
</dbReference>
<dbReference type="EMBL" id="JARAWC010000015">
    <property type="protein sequence ID" value="MDX2962421.1"/>
    <property type="molecule type" value="Genomic_DNA"/>
</dbReference>
<feature type="chain" id="PRO_5043035732" evidence="2">
    <location>
        <begin position="21"/>
        <end position="156"/>
    </location>
</feature>
<dbReference type="RefSeq" id="WP_010353406.1">
    <property type="nucleotide sequence ID" value="NZ_JAGJBY010000001.1"/>
</dbReference>
<dbReference type="Proteomes" id="UP001282288">
    <property type="component" value="Unassembled WGS sequence"/>
</dbReference>
<name>A0AAP6EHH6_9ACTN</name>
<keyword evidence="2" id="KW-0732">Signal</keyword>
<gene>
    <name evidence="3" type="ORF">PV399_22305</name>
</gene>
<feature type="region of interest" description="Disordered" evidence="1">
    <location>
        <begin position="23"/>
        <end position="58"/>
    </location>
</feature>
<organism evidence="3 4">
    <name type="scientific">Streptomyces acidiscabies</name>
    <dbReference type="NCBI Taxonomy" id="42234"/>
    <lineage>
        <taxon>Bacteria</taxon>
        <taxon>Bacillati</taxon>
        <taxon>Actinomycetota</taxon>
        <taxon>Actinomycetes</taxon>
        <taxon>Kitasatosporales</taxon>
        <taxon>Streptomycetaceae</taxon>
        <taxon>Streptomyces</taxon>
    </lineage>
</organism>
<dbReference type="PROSITE" id="PS51257">
    <property type="entry name" value="PROKAR_LIPOPROTEIN"/>
    <property type="match status" value="1"/>
</dbReference>
<dbReference type="GeneID" id="69804783"/>
<dbReference type="InterPro" id="IPR032710">
    <property type="entry name" value="NTF2-like_dom_sf"/>
</dbReference>
<sequence>MRIRATITATTAILTLTTLAACSSSDDGKAAPTTPSVSTPSSEPSPAEASTTPTSATGTAALEQAVTAYTAAYFKGDASAYDTLSKRCQGQIGKDAYAGVVQQAKADYGAQTVKSVTVDKIAGDLARVSYEVSLPKFSQAGQAWVREGAAWKYDAC</sequence>
<evidence type="ECO:0000256" key="1">
    <source>
        <dbReference type="SAM" id="MobiDB-lite"/>
    </source>
</evidence>
<evidence type="ECO:0000313" key="4">
    <source>
        <dbReference type="Proteomes" id="UP001282288"/>
    </source>
</evidence>
<dbReference type="AlphaFoldDB" id="A0AAP6EHH6"/>
<protein>
    <submittedName>
        <fullName evidence="3">Nuclear transport factor 2 family protein</fullName>
    </submittedName>
</protein>
<proteinExistence type="predicted"/>
<feature type="compositionally biased region" description="Low complexity" evidence="1">
    <location>
        <begin position="30"/>
        <end position="58"/>
    </location>
</feature>
<reference evidence="3" key="1">
    <citation type="journal article" date="2023" name="Microb. Genom.">
        <title>Mesoterricola silvestris gen. nov., sp. nov., Mesoterricola sediminis sp. nov., Geothrix oryzae sp. nov., Geothrix edaphica sp. nov., Geothrix rubra sp. nov., and Geothrix limicola sp. nov., six novel members of Acidobacteriota isolated from soils.</title>
        <authorList>
            <person name="Weisberg A.J."/>
            <person name="Pearce E."/>
            <person name="Kramer C.G."/>
            <person name="Chang J.H."/>
            <person name="Clarke C.R."/>
        </authorList>
    </citation>
    <scope>NUCLEOTIDE SEQUENCE</scope>
    <source>
        <strain evidence="3">NRRL_B-16521</strain>
    </source>
</reference>
<evidence type="ECO:0000256" key="2">
    <source>
        <dbReference type="SAM" id="SignalP"/>
    </source>
</evidence>